<feature type="compositionally biased region" description="Basic residues" evidence="14">
    <location>
        <begin position="135"/>
        <end position="146"/>
    </location>
</feature>
<keyword evidence="9" id="KW-0156">Chromatin regulator</keyword>
<dbReference type="SUPFAM" id="SSF53335">
    <property type="entry name" value="S-adenosyl-L-methionine-dependent methyltransferases"/>
    <property type="match status" value="1"/>
</dbReference>
<name>A0A8R1WJX6_BOMMO</name>
<dbReference type="PANTHER" id="PTHR12787">
    <property type="entry name" value="RIBOSOMAL RNA-PROCESSING PROTEIN 8"/>
    <property type="match status" value="1"/>
</dbReference>
<evidence type="ECO:0000256" key="8">
    <source>
        <dbReference type="ARBA" id="ARBA00022691"/>
    </source>
</evidence>
<dbReference type="GO" id="GO:0005677">
    <property type="term" value="C:chromatin silencing complex"/>
    <property type="evidence" value="ECO:0007669"/>
    <property type="project" value="TreeGrafter"/>
</dbReference>
<reference evidence="15" key="2">
    <citation type="submission" date="2022-06" db="UniProtKB">
        <authorList>
            <consortium name="EnsemblMetazoa"/>
        </authorList>
    </citation>
    <scope>IDENTIFICATION</scope>
    <source>
        <strain evidence="15">p50T (Dazao)</strain>
    </source>
</reference>
<evidence type="ECO:0000256" key="10">
    <source>
        <dbReference type="ARBA" id="ARBA00023015"/>
    </source>
</evidence>
<dbReference type="Proteomes" id="UP000005204">
    <property type="component" value="Unassembled WGS sequence"/>
</dbReference>
<comment type="function">
    <text evidence="13">Probable methyltransferase required to silence rDNA.</text>
</comment>
<feature type="region of interest" description="Disordered" evidence="14">
    <location>
        <begin position="104"/>
        <end position="123"/>
    </location>
</feature>
<evidence type="ECO:0000256" key="5">
    <source>
        <dbReference type="ARBA" id="ARBA00022552"/>
    </source>
</evidence>
<dbReference type="GO" id="GO:0046015">
    <property type="term" value="P:regulation of transcription by glucose"/>
    <property type="evidence" value="ECO:0007669"/>
    <property type="project" value="TreeGrafter"/>
</dbReference>
<evidence type="ECO:0000256" key="11">
    <source>
        <dbReference type="ARBA" id="ARBA00023163"/>
    </source>
</evidence>
<dbReference type="FunFam" id="3.40.50.150:FF:000068">
    <property type="entry name" value="Ribosomal RNA-processing protein 8"/>
    <property type="match status" value="1"/>
</dbReference>
<dbReference type="GO" id="GO:0008168">
    <property type="term" value="F:methyltransferase activity"/>
    <property type="evidence" value="ECO:0007669"/>
    <property type="project" value="UniProtKB-KW"/>
</dbReference>
<keyword evidence="12 13" id="KW-0539">Nucleus</keyword>
<evidence type="ECO:0000256" key="1">
    <source>
        <dbReference type="ARBA" id="ARBA00004604"/>
    </source>
</evidence>
<evidence type="ECO:0000256" key="2">
    <source>
        <dbReference type="ARBA" id="ARBA00006301"/>
    </source>
</evidence>
<keyword evidence="8 13" id="KW-0949">S-adenosyl-L-methionine</keyword>
<evidence type="ECO:0000256" key="13">
    <source>
        <dbReference type="RuleBase" id="RU365074"/>
    </source>
</evidence>
<dbReference type="GO" id="GO:0005730">
    <property type="term" value="C:nucleolus"/>
    <property type="evidence" value="ECO:0007669"/>
    <property type="project" value="UniProtKB-SubCell"/>
</dbReference>
<keyword evidence="5 13" id="KW-0698">rRNA processing</keyword>
<keyword evidence="10" id="KW-0805">Transcription regulation</keyword>
<dbReference type="Gene3D" id="1.10.10.2150">
    <property type="entry name" value="Ribosomal RNA-processing protein 8, N-terminal domain"/>
    <property type="match status" value="1"/>
</dbReference>
<dbReference type="OrthoDB" id="10258825at2759"/>
<comment type="subcellular location">
    <subcellularLocation>
        <location evidence="1 13">Nucleus</location>
        <location evidence="1 13">Nucleolus</location>
    </subcellularLocation>
</comment>
<reference evidence="16" key="1">
    <citation type="journal article" date="2008" name="Insect Biochem. Mol. Biol.">
        <title>The genome of a lepidopteran model insect, the silkworm Bombyx mori.</title>
        <authorList>
            <consortium name="International Silkworm Genome Consortium"/>
        </authorList>
    </citation>
    <scope>NUCLEOTIDE SEQUENCE [LARGE SCALE GENOMIC DNA]</scope>
    <source>
        <strain evidence="16">p50T</strain>
    </source>
</reference>
<dbReference type="PANTHER" id="PTHR12787:SF0">
    <property type="entry name" value="RIBOSOMAL RNA-PROCESSING PROTEIN 8"/>
    <property type="match status" value="1"/>
</dbReference>
<keyword evidence="7 13" id="KW-0808">Transferase</keyword>
<dbReference type="Pfam" id="PF05148">
    <property type="entry name" value="Methyltransf_8"/>
    <property type="match status" value="1"/>
</dbReference>
<dbReference type="EnsemblMetazoa" id="XM_004926321.4">
    <property type="protein sequence ID" value="XP_004926378.1"/>
    <property type="gene ID" value="LOC101739263"/>
</dbReference>
<keyword evidence="11" id="KW-0804">Transcription</keyword>
<dbReference type="GO" id="GO:0006364">
    <property type="term" value="P:rRNA processing"/>
    <property type="evidence" value="ECO:0007669"/>
    <property type="project" value="UniProtKB-UniRule"/>
</dbReference>
<sequence length="510" mass="58901">MFKIPEWDSYVPKSNIKFSRKTVKAKSQNLILKTETPINIELTNTKQFPKSANKVNLNTKYKKINQIKNQKNKNKNENSNKIVNEDGNTNKKNNFVSLLKSNITKSNSKNNYQNHKNIENKNVNKIKNKNVNKIKKKNVKFQKSKINKSNEVNKDLSDSTQKHSIDTSVTDSTLKNTTKTRTKKRKSINNSQPDDYVEVSDLNGDKVDEVIINEKRKKLNEQLQNDDQEDILFKESKGKKAKHLKTSKDENINKLEASNYVKIDFKKEKLRKMLQENSLRSRFTVNVRNGNKLRERMLERLKAAQFRYLNEKLYTSSGTEAHQLFQSDPAAFKTYHEGYQQQLKKWPINPLDLIVKRIQKMPKTHKIADMGCGEAALSHRVPHPVRSFDLVATTPSVEVCNIAHTPLLAASMDVAVYCLALMGTELTQYLVEASRILKIGGHLLIAEVESRFEKVEDFTKAVERIGFKLIKLDKSHTVFYFMEFTKIRDAPVKKSKLPALTLKPCLYKRR</sequence>
<dbReference type="EC" id="2.1.1.-" evidence="13"/>
<dbReference type="AlphaFoldDB" id="A0A8R1WJX6"/>
<feature type="region of interest" description="Disordered" evidence="14">
    <location>
        <begin position="135"/>
        <end position="199"/>
    </location>
</feature>
<keyword evidence="4" id="KW-0678">Repressor</keyword>
<proteinExistence type="inferred from homology"/>
<organism evidence="15 16">
    <name type="scientific">Bombyx mori</name>
    <name type="common">Silk moth</name>
    <dbReference type="NCBI Taxonomy" id="7091"/>
    <lineage>
        <taxon>Eukaryota</taxon>
        <taxon>Metazoa</taxon>
        <taxon>Ecdysozoa</taxon>
        <taxon>Arthropoda</taxon>
        <taxon>Hexapoda</taxon>
        <taxon>Insecta</taxon>
        <taxon>Pterygota</taxon>
        <taxon>Neoptera</taxon>
        <taxon>Endopterygota</taxon>
        <taxon>Lepidoptera</taxon>
        <taxon>Glossata</taxon>
        <taxon>Ditrysia</taxon>
        <taxon>Bombycoidea</taxon>
        <taxon>Bombycidae</taxon>
        <taxon>Bombycinae</taxon>
        <taxon>Bombyx</taxon>
    </lineage>
</organism>
<evidence type="ECO:0000256" key="12">
    <source>
        <dbReference type="ARBA" id="ARBA00023242"/>
    </source>
</evidence>
<protein>
    <recommendedName>
        <fullName evidence="3 13">Ribosomal RNA-processing protein 8</fullName>
        <ecNumber evidence="13">2.1.1.-</ecNumber>
    </recommendedName>
</protein>
<evidence type="ECO:0000256" key="4">
    <source>
        <dbReference type="ARBA" id="ARBA00022491"/>
    </source>
</evidence>
<feature type="compositionally biased region" description="Basic residues" evidence="14">
    <location>
        <begin position="178"/>
        <end position="187"/>
    </location>
</feature>
<dbReference type="FunFam" id="1.10.10.2150:FF:000001">
    <property type="entry name" value="Ribosomal RNA-processing protein 8"/>
    <property type="match status" value="1"/>
</dbReference>
<dbReference type="InterPro" id="IPR007823">
    <property type="entry name" value="RRP8"/>
</dbReference>
<evidence type="ECO:0000256" key="9">
    <source>
        <dbReference type="ARBA" id="ARBA00022853"/>
    </source>
</evidence>
<feature type="region of interest" description="Disordered" evidence="14">
    <location>
        <begin position="68"/>
        <end position="93"/>
    </location>
</feature>
<feature type="compositionally biased region" description="Basic and acidic residues" evidence="14">
    <location>
        <begin position="151"/>
        <end position="165"/>
    </location>
</feature>
<accession>A0A8R1WJX6</accession>
<evidence type="ECO:0000256" key="7">
    <source>
        <dbReference type="ARBA" id="ARBA00022679"/>
    </source>
</evidence>
<evidence type="ECO:0000256" key="6">
    <source>
        <dbReference type="ARBA" id="ARBA00022603"/>
    </source>
</evidence>
<evidence type="ECO:0000313" key="15">
    <source>
        <dbReference type="EnsemblMetazoa" id="XP_004926378.1"/>
    </source>
</evidence>
<dbReference type="GO" id="GO:0032259">
    <property type="term" value="P:methylation"/>
    <property type="evidence" value="ECO:0007669"/>
    <property type="project" value="UniProtKB-KW"/>
</dbReference>
<dbReference type="KEGG" id="bmor:101739263"/>
<dbReference type="GO" id="GO:0033553">
    <property type="term" value="C:rDNA heterochromatin"/>
    <property type="evidence" value="ECO:0007669"/>
    <property type="project" value="TreeGrafter"/>
</dbReference>
<keyword evidence="16" id="KW-1185">Reference proteome</keyword>
<evidence type="ECO:0000313" key="16">
    <source>
        <dbReference type="Proteomes" id="UP000005204"/>
    </source>
</evidence>
<dbReference type="InterPro" id="IPR042036">
    <property type="entry name" value="RRP8_N"/>
</dbReference>
<evidence type="ECO:0000256" key="3">
    <source>
        <dbReference type="ARBA" id="ARBA00020203"/>
    </source>
</evidence>
<keyword evidence="6 13" id="KW-0489">Methyltransferase</keyword>
<dbReference type="GO" id="GO:0000183">
    <property type="term" value="P:rDNA heterochromatin formation"/>
    <property type="evidence" value="ECO:0007669"/>
    <property type="project" value="TreeGrafter"/>
</dbReference>
<dbReference type="Gene3D" id="3.40.50.150">
    <property type="entry name" value="Vaccinia Virus protein VP39"/>
    <property type="match status" value="1"/>
</dbReference>
<dbReference type="RefSeq" id="XP_004926378.1">
    <property type="nucleotide sequence ID" value="XM_004926321.5"/>
</dbReference>
<dbReference type="GO" id="GO:0042149">
    <property type="term" value="P:cellular response to glucose starvation"/>
    <property type="evidence" value="ECO:0007669"/>
    <property type="project" value="TreeGrafter"/>
</dbReference>
<comment type="similarity">
    <text evidence="2 13">Belongs to the methyltransferase superfamily. RRP8 family.</text>
</comment>
<dbReference type="GeneID" id="101739263"/>
<dbReference type="InterPro" id="IPR029063">
    <property type="entry name" value="SAM-dependent_MTases_sf"/>
</dbReference>
<evidence type="ECO:0000256" key="14">
    <source>
        <dbReference type="SAM" id="MobiDB-lite"/>
    </source>
</evidence>